<dbReference type="STRING" id="1202772.A0A1V9ZLR3"/>
<comment type="caution">
    <text evidence="2">The sequence shown here is derived from an EMBL/GenBank/DDBJ whole genome shotgun (WGS) entry which is preliminary data.</text>
</comment>
<dbReference type="EMBL" id="JNBR01000076">
    <property type="protein sequence ID" value="OQR98928.1"/>
    <property type="molecule type" value="Genomic_DNA"/>
</dbReference>
<reference evidence="2 3" key="1">
    <citation type="journal article" date="2014" name="Genome Biol. Evol.">
        <title>The secreted proteins of Achlya hypogyna and Thraustotheca clavata identify the ancestral oomycete secretome and reveal gene acquisitions by horizontal gene transfer.</title>
        <authorList>
            <person name="Misner I."/>
            <person name="Blouin N."/>
            <person name="Leonard G."/>
            <person name="Richards T.A."/>
            <person name="Lane C.E."/>
        </authorList>
    </citation>
    <scope>NUCLEOTIDE SEQUENCE [LARGE SCALE GENOMIC DNA]</scope>
    <source>
        <strain evidence="2 3">ATCC 48635</strain>
    </source>
</reference>
<name>A0A1V9ZLR3_ACHHY</name>
<accession>A0A1V9ZLR3</accession>
<protein>
    <submittedName>
        <fullName evidence="2">Uncharacterized protein</fullName>
    </submittedName>
</protein>
<organism evidence="2 3">
    <name type="scientific">Achlya hypogyna</name>
    <name type="common">Oomycete</name>
    <name type="synonym">Protoachlya hypogyna</name>
    <dbReference type="NCBI Taxonomy" id="1202772"/>
    <lineage>
        <taxon>Eukaryota</taxon>
        <taxon>Sar</taxon>
        <taxon>Stramenopiles</taxon>
        <taxon>Oomycota</taxon>
        <taxon>Saprolegniomycetes</taxon>
        <taxon>Saprolegniales</taxon>
        <taxon>Achlyaceae</taxon>
        <taxon>Achlya</taxon>
    </lineage>
</organism>
<feature type="region of interest" description="Disordered" evidence="1">
    <location>
        <begin position="144"/>
        <end position="165"/>
    </location>
</feature>
<dbReference type="OrthoDB" id="66721at2759"/>
<keyword evidence="3" id="KW-1185">Reference proteome</keyword>
<gene>
    <name evidence="2" type="ORF">ACHHYP_07590</name>
</gene>
<evidence type="ECO:0000313" key="2">
    <source>
        <dbReference type="EMBL" id="OQR98928.1"/>
    </source>
</evidence>
<evidence type="ECO:0000256" key="1">
    <source>
        <dbReference type="SAM" id="MobiDB-lite"/>
    </source>
</evidence>
<feature type="region of interest" description="Disordered" evidence="1">
    <location>
        <begin position="1"/>
        <end position="23"/>
    </location>
</feature>
<sequence>MGGKKPLNMQNTRGTWSSSPSHHTFSASNLAMNDYSTAAPFHQATGLYDVGLLDLGHQPPPPTGGPIMHGAIGSTRPPLGFERSDLFASEMIDTKVAELVDAIGATMRRQLKPIAQSSNMGCSCSDEVAELRHMMQEMQRQIQTLQSQATNDKAASSPKEPKDAASVAAVMDRVSTLEGRQSAFQSQMAQLCKSLGTVPTGKNGSGKAGGIALPKPLLQELRDEFDMKLNAATLKLETAMNKQISVAMASTEHHIAQDMDGRFKSMTSMQYDDILSLVASETDICLQNTKQWLEDKVAQEAKHRMALEARVNQQFENHVEWLQQLESVGGNWHGTAPRYQEQIDKLDAHVQQLQAHVASNASTNNTAKKADKSAGLTAGQVKQILQDMKAVTEQLALLDMACAKSSEASEESKKKVVGLQKLIEKMMRDQGSVEQLLQQYVSTITHQVASVTRQYVSVRIRDNNRLLDATLRARIPAYVENESESFMLVRPSSAPSSPPEHPVEPGAALVMRDDSAAMNDMLLENVLKMDLPPPATKQP</sequence>
<dbReference type="AlphaFoldDB" id="A0A1V9ZLR3"/>
<evidence type="ECO:0000313" key="3">
    <source>
        <dbReference type="Proteomes" id="UP000243579"/>
    </source>
</evidence>
<proteinExistence type="predicted"/>
<dbReference type="Proteomes" id="UP000243579">
    <property type="component" value="Unassembled WGS sequence"/>
</dbReference>
<feature type="compositionally biased region" description="Polar residues" evidence="1">
    <location>
        <begin position="144"/>
        <end position="154"/>
    </location>
</feature>